<evidence type="ECO:0000313" key="3">
    <source>
        <dbReference type="Proteomes" id="UP000822142"/>
    </source>
</evidence>
<sequence length="179" mass="20682">MAEMSEKIIRYDLETEINHGIQVSNLAYKTGRQMSLAEDVCYELAVAGMLHDIGKLRLSRYVSGDKNPLVIEEIKYVRRHTQLGYEALKNKGYSSFVLEAVYYHHENFDGSGYPENLRGEEIPLGSRILRVCDTYAALTEKRPYRDAFDSQTAVRMMIDEVKNFDMQIFLAFQRVVHES</sequence>
<dbReference type="RefSeq" id="WP_173748757.1">
    <property type="nucleotide sequence ID" value="NZ_JAAITA010000005.1"/>
</dbReference>
<keyword evidence="3" id="KW-1185">Reference proteome</keyword>
<organism evidence="2 3">
    <name type="scientific">Blautia hansenii</name>
    <name type="common">Ruminococcus hansenii</name>
    <dbReference type="NCBI Taxonomy" id="1322"/>
    <lineage>
        <taxon>Bacteria</taxon>
        <taxon>Bacillati</taxon>
        <taxon>Bacillota</taxon>
        <taxon>Clostridia</taxon>
        <taxon>Lachnospirales</taxon>
        <taxon>Lachnospiraceae</taxon>
        <taxon>Blautia</taxon>
    </lineage>
</organism>
<name>A0ABX2I5I9_BLAHA</name>
<protein>
    <submittedName>
        <fullName evidence="2">HD domain-containing protein</fullName>
    </submittedName>
</protein>
<dbReference type="PROSITE" id="PS51832">
    <property type="entry name" value="HD_GYP"/>
    <property type="match status" value="1"/>
</dbReference>
<evidence type="ECO:0000313" key="2">
    <source>
        <dbReference type="EMBL" id="NSJ85712.1"/>
    </source>
</evidence>
<dbReference type="InterPro" id="IPR006675">
    <property type="entry name" value="HDIG_dom"/>
</dbReference>
<accession>A0ABX2I5I9</accession>
<feature type="domain" description="HD-GYP" evidence="1">
    <location>
        <begin position="1"/>
        <end position="179"/>
    </location>
</feature>
<dbReference type="SUPFAM" id="SSF109604">
    <property type="entry name" value="HD-domain/PDEase-like"/>
    <property type="match status" value="1"/>
</dbReference>
<comment type="caution">
    <text evidence="2">The sequence shown here is derived from an EMBL/GenBank/DDBJ whole genome shotgun (WGS) entry which is preliminary data.</text>
</comment>
<evidence type="ECO:0000259" key="1">
    <source>
        <dbReference type="PROSITE" id="PS51832"/>
    </source>
</evidence>
<dbReference type="NCBIfam" id="TIGR00277">
    <property type="entry name" value="HDIG"/>
    <property type="match status" value="1"/>
</dbReference>
<dbReference type="Pfam" id="PF13487">
    <property type="entry name" value="HD_5"/>
    <property type="match status" value="1"/>
</dbReference>
<proteinExistence type="predicted"/>
<dbReference type="Gene3D" id="1.10.3210.10">
    <property type="entry name" value="Hypothetical protein af1432"/>
    <property type="match status" value="1"/>
</dbReference>
<dbReference type="SMART" id="SM00471">
    <property type="entry name" value="HDc"/>
    <property type="match status" value="1"/>
</dbReference>
<dbReference type="Proteomes" id="UP000822142">
    <property type="component" value="Unassembled WGS sequence"/>
</dbReference>
<dbReference type="InterPro" id="IPR037522">
    <property type="entry name" value="HD_GYP_dom"/>
</dbReference>
<gene>
    <name evidence="2" type="ORF">G5A70_05900</name>
</gene>
<dbReference type="CDD" id="cd00077">
    <property type="entry name" value="HDc"/>
    <property type="match status" value="1"/>
</dbReference>
<dbReference type="PANTHER" id="PTHR43155:SF2">
    <property type="entry name" value="CYCLIC DI-GMP PHOSPHODIESTERASE PA4108"/>
    <property type="match status" value="1"/>
</dbReference>
<dbReference type="InterPro" id="IPR003607">
    <property type="entry name" value="HD/PDEase_dom"/>
</dbReference>
<dbReference type="PANTHER" id="PTHR43155">
    <property type="entry name" value="CYCLIC DI-GMP PHOSPHODIESTERASE PA4108-RELATED"/>
    <property type="match status" value="1"/>
</dbReference>
<reference evidence="2 3" key="1">
    <citation type="journal article" date="2020" name="Cell Host Microbe">
        <title>Functional and Genomic Variation between Human-Derived Isolates of Lachnospiraceae Reveals Inter- and Intra-Species Diversity.</title>
        <authorList>
            <person name="Sorbara M.T."/>
            <person name="Littmann E.R."/>
            <person name="Fontana E."/>
            <person name="Moody T.U."/>
            <person name="Kohout C.E."/>
            <person name="Gjonbalaj M."/>
            <person name="Eaton V."/>
            <person name="Seok R."/>
            <person name="Leiner I.M."/>
            <person name="Pamer E.G."/>
        </authorList>
    </citation>
    <scope>NUCLEOTIDE SEQUENCE [LARGE SCALE GENOMIC DNA]</scope>
    <source>
        <strain evidence="2 3">MSK.15.26</strain>
    </source>
</reference>
<dbReference type="EMBL" id="JAAITA010000005">
    <property type="protein sequence ID" value="NSJ85712.1"/>
    <property type="molecule type" value="Genomic_DNA"/>
</dbReference>